<sequence length="106" mass="12345">MESQTVPSSYLHKPSMVIWLYKLKELSVVTLQRVTVSNLPLGLKRGYLILGHVLYEVLRISPARPSLFCFSVQERPASSRIHDFETLIWMFWSPLLFIYKYLAPAM</sequence>
<accession>A0A9P0ZU70</accession>
<name>A0A9P0ZU70_CUSEU</name>
<proteinExistence type="predicted"/>
<reference evidence="1" key="1">
    <citation type="submission" date="2022-07" db="EMBL/GenBank/DDBJ databases">
        <authorList>
            <person name="Macas J."/>
            <person name="Novak P."/>
            <person name="Neumann P."/>
        </authorList>
    </citation>
    <scope>NUCLEOTIDE SEQUENCE</scope>
</reference>
<dbReference type="Proteomes" id="UP001152484">
    <property type="component" value="Unassembled WGS sequence"/>
</dbReference>
<dbReference type="AlphaFoldDB" id="A0A9P0ZU70"/>
<dbReference type="EMBL" id="CAMAPE010000065">
    <property type="protein sequence ID" value="CAH9114423.1"/>
    <property type="molecule type" value="Genomic_DNA"/>
</dbReference>
<keyword evidence="2" id="KW-1185">Reference proteome</keyword>
<comment type="caution">
    <text evidence="1">The sequence shown here is derived from an EMBL/GenBank/DDBJ whole genome shotgun (WGS) entry which is preliminary data.</text>
</comment>
<protein>
    <submittedName>
        <fullName evidence="1">Uncharacterized protein</fullName>
    </submittedName>
</protein>
<evidence type="ECO:0000313" key="1">
    <source>
        <dbReference type="EMBL" id="CAH9114423.1"/>
    </source>
</evidence>
<gene>
    <name evidence="1" type="ORF">CEURO_LOCUS20361</name>
</gene>
<evidence type="ECO:0000313" key="2">
    <source>
        <dbReference type="Proteomes" id="UP001152484"/>
    </source>
</evidence>
<organism evidence="1 2">
    <name type="scientific">Cuscuta europaea</name>
    <name type="common">European dodder</name>
    <dbReference type="NCBI Taxonomy" id="41803"/>
    <lineage>
        <taxon>Eukaryota</taxon>
        <taxon>Viridiplantae</taxon>
        <taxon>Streptophyta</taxon>
        <taxon>Embryophyta</taxon>
        <taxon>Tracheophyta</taxon>
        <taxon>Spermatophyta</taxon>
        <taxon>Magnoliopsida</taxon>
        <taxon>eudicotyledons</taxon>
        <taxon>Gunneridae</taxon>
        <taxon>Pentapetalae</taxon>
        <taxon>asterids</taxon>
        <taxon>lamiids</taxon>
        <taxon>Solanales</taxon>
        <taxon>Convolvulaceae</taxon>
        <taxon>Cuscuteae</taxon>
        <taxon>Cuscuta</taxon>
        <taxon>Cuscuta subgen. Cuscuta</taxon>
    </lineage>
</organism>